<dbReference type="EMBL" id="CAJNON010004718">
    <property type="protein sequence ID" value="CAF1532469.1"/>
    <property type="molecule type" value="Genomic_DNA"/>
</dbReference>
<proteinExistence type="predicted"/>
<name>A0A815VRX4_9BILA</name>
<accession>A0A815VRX4</accession>
<evidence type="ECO:0000313" key="2">
    <source>
        <dbReference type="Proteomes" id="UP000663891"/>
    </source>
</evidence>
<gene>
    <name evidence="1" type="ORF">VCS650_LOCUS43753</name>
</gene>
<evidence type="ECO:0000313" key="1">
    <source>
        <dbReference type="EMBL" id="CAF1532469.1"/>
    </source>
</evidence>
<sequence>MPPLQFSHAALLSSMMIYAALRPSTSGSASFSQPEAHSHNLLATHVRAEQICSSLAHAYGGGSGTPHGSIFGDCRSQWGCGK</sequence>
<protein>
    <submittedName>
        <fullName evidence="1">Uncharacterized protein</fullName>
    </submittedName>
</protein>
<organism evidence="1 2">
    <name type="scientific">Adineta steineri</name>
    <dbReference type="NCBI Taxonomy" id="433720"/>
    <lineage>
        <taxon>Eukaryota</taxon>
        <taxon>Metazoa</taxon>
        <taxon>Spiralia</taxon>
        <taxon>Gnathifera</taxon>
        <taxon>Rotifera</taxon>
        <taxon>Eurotatoria</taxon>
        <taxon>Bdelloidea</taxon>
        <taxon>Adinetida</taxon>
        <taxon>Adinetidae</taxon>
        <taxon>Adineta</taxon>
    </lineage>
</organism>
<dbReference type="AlphaFoldDB" id="A0A815VRX4"/>
<reference evidence="1" key="1">
    <citation type="submission" date="2021-02" db="EMBL/GenBank/DDBJ databases">
        <authorList>
            <person name="Nowell W R."/>
        </authorList>
    </citation>
    <scope>NUCLEOTIDE SEQUENCE</scope>
</reference>
<feature type="non-terminal residue" evidence="1">
    <location>
        <position position="82"/>
    </location>
</feature>
<comment type="caution">
    <text evidence="1">The sequence shown here is derived from an EMBL/GenBank/DDBJ whole genome shotgun (WGS) entry which is preliminary data.</text>
</comment>
<dbReference type="Proteomes" id="UP000663891">
    <property type="component" value="Unassembled WGS sequence"/>
</dbReference>